<evidence type="ECO:0000259" key="2">
    <source>
        <dbReference type="Pfam" id="PF13453"/>
    </source>
</evidence>
<feature type="region of interest" description="Disordered" evidence="1">
    <location>
        <begin position="62"/>
        <end position="92"/>
    </location>
</feature>
<dbReference type="GO" id="GO:0008270">
    <property type="term" value="F:zinc ion binding"/>
    <property type="evidence" value="ECO:0007669"/>
    <property type="project" value="UniProtKB-KW"/>
</dbReference>
<evidence type="ECO:0000313" key="3">
    <source>
        <dbReference type="EMBL" id="RIH88354.1"/>
    </source>
</evidence>
<accession>A0A399EUQ9</accession>
<feature type="domain" description="Transcription factor zinc-finger" evidence="2">
    <location>
        <begin position="9"/>
        <end position="45"/>
    </location>
</feature>
<sequence>MPLLTCPVPGCESGMNEVVRNGVHIDVCPKCRGVWLDPGEMERLLGQVREYEREYEAELEAYRQQDPRYRQSPEYRRTHDTDHGYDYDHKRRRKKSKLEQLFDLFD</sequence>
<comment type="caution">
    <text evidence="3">The sequence shown here is derived from an EMBL/GenBank/DDBJ whole genome shotgun (WGS) entry which is preliminary data.</text>
</comment>
<organism evidence="3 4">
    <name type="scientific">Calidithermus roseus</name>
    <dbReference type="NCBI Taxonomy" id="1644118"/>
    <lineage>
        <taxon>Bacteria</taxon>
        <taxon>Thermotogati</taxon>
        <taxon>Deinococcota</taxon>
        <taxon>Deinococci</taxon>
        <taxon>Thermales</taxon>
        <taxon>Thermaceae</taxon>
        <taxon>Calidithermus</taxon>
    </lineage>
</organism>
<keyword evidence="3" id="KW-0862">Zinc</keyword>
<evidence type="ECO:0000313" key="4">
    <source>
        <dbReference type="Proteomes" id="UP000265341"/>
    </source>
</evidence>
<dbReference type="InterPro" id="IPR027392">
    <property type="entry name" value="TF_Znf"/>
</dbReference>
<dbReference type="OrthoDB" id="9814037at2"/>
<dbReference type="RefSeq" id="WP_119276241.1">
    <property type="nucleotide sequence ID" value="NZ_QWLA01000011.1"/>
</dbReference>
<keyword evidence="3" id="KW-0863">Zinc-finger</keyword>
<name>A0A399EUQ9_9DEIN</name>
<proteinExistence type="predicted"/>
<protein>
    <submittedName>
        <fullName evidence="3">Transcription factor zinc-finger</fullName>
    </submittedName>
</protein>
<reference evidence="3 4" key="1">
    <citation type="submission" date="2018-08" db="EMBL/GenBank/DDBJ databases">
        <title>Meiothermus roseus NBRC 110900 genome sequencing project.</title>
        <authorList>
            <person name="Da Costa M.S."/>
            <person name="Albuquerque L."/>
            <person name="Raposo P."/>
            <person name="Froufe H.J.C."/>
            <person name="Barroso C.S."/>
            <person name="Egas C."/>
        </authorList>
    </citation>
    <scope>NUCLEOTIDE SEQUENCE [LARGE SCALE GENOMIC DNA]</scope>
    <source>
        <strain evidence="3 4">NBRC 110900</strain>
    </source>
</reference>
<gene>
    <name evidence="3" type="ORF">Mrose_00913</name>
</gene>
<keyword evidence="4" id="KW-1185">Reference proteome</keyword>
<evidence type="ECO:0000256" key="1">
    <source>
        <dbReference type="SAM" id="MobiDB-lite"/>
    </source>
</evidence>
<feature type="compositionally biased region" description="Basic and acidic residues" evidence="1">
    <location>
        <begin position="62"/>
        <end position="89"/>
    </location>
</feature>
<keyword evidence="3" id="KW-0479">Metal-binding</keyword>
<dbReference type="AlphaFoldDB" id="A0A399EUQ9"/>
<dbReference type="Proteomes" id="UP000265341">
    <property type="component" value="Unassembled WGS sequence"/>
</dbReference>
<dbReference type="Pfam" id="PF13453">
    <property type="entry name" value="Zn_ribbon_TFIIB"/>
    <property type="match status" value="1"/>
</dbReference>
<dbReference type="EMBL" id="QWLA01000011">
    <property type="protein sequence ID" value="RIH88354.1"/>
    <property type="molecule type" value="Genomic_DNA"/>
</dbReference>